<dbReference type="GO" id="GO:0016491">
    <property type="term" value="F:oxidoreductase activity"/>
    <property type="evidence" value="ECO:0007669"/>
    <property type="project" value="UniProtKB-KW"/>
</dbReference>
<evidence type="ECO:0000313" key="6">
    <source>
        <dbReference type="EMBL" id="GAI10996.1"/>
    </source>
</evidence>
<feature type="domain" description="FAD-binding oxidoreductase/transferase type 4 C-terminal" evidence="5">
    <location>
        <begin position="2"/>
        <end position="216"/>
    </location>
</feature>
<keyword evidence="3" id="KW-0274">FAD</keyword>
<proteinExistence type="predicted"/>
<dbReference type="Pfam" id="PF02913">
    <property type="entry name" value="FAD-oxidase_C"/>
    <property type="match status" value="1"/>
</dbReference>
<evidence type="ECO:0000256" key="2">
    <source>
        <dbReference type="ARBA" id="ARBA00022630"/>
    </source>
</evidence>
<dbReference type="InterPro" id="IPR016171">
    <property type="entry name" value="Vanillyl_alc_oxidase_C-sub2"/>
</dbReference>
<dbReference type="PANTHER" id="PTHR42934:SF2">
    <property type="entry name" value="GLYCOLATE OXIDASE SUBUNIT GLCD"/>
    <property type="match status" value="1"/>
</dbReference>
<dbReference type="InterPro" id="IPR016164">
    <property type="entry name" value="FAD-linked_Oxase-like_C"/>
</dbReference>
<gene>
    <name evidence="6" type="ORF">S06H3_08741</name>
</gene>
<name>X1LYX9_9ZZZZ</name>
<dbReference type="InterPro" id="IPR051914">
    <property type="entry name" value="FAD-linked_OxidoTrans_Type4"/>
</dbReference>
<evidence type="ECO:0000256" key="4">
    <source>
        <dbReference type="ARBA" id="ARBA00023002"/>
    </source>
</evidence>
<dbReference type="Gene3D" id="1.10.45.10">
    <property type="entry name" value="Vanillyl-alcohol Oxidase, Chain A, domain 4"/>
    <property type="match status" value="1"/>
</dbReference>
<evidence type="ECO:0000259" key="5">
    <source>
        <dbReference type="Pfam" id="PF02913"/>
    </source>
</evidence>
<dbReference type="GO" id="GO:0050660">
    <property type="term" value="F:flavin adenine dinucleotide binding"/>
    <property type="evidence" value="ECO:0007669"/>
    <property type="project" value="InterPro"/>
</dbReference>
<dbReference type="Gene3D" id="3.30.70.2740">
    <property type="match status" value="1"/>
</dbReference>
<keyword evidence="2" id="KW-0285">Flavoprotein</keyword>
<dbReference type="FunFam" id="1.10.45.10:FF:000001">
    <property type="entry name" value="D-lactate dehydrogenase mitochondrial"/>
    <property type="match status" value="1"/>
</dbReference>
<dbReference type="EMBL" id="BARV01003735">
    <property type="protein sequence ID" value="GAI10996.1"/>
    <property type="molecule type" value="Genomic_DNA"/>
</dbReference>
<reference evidence="6" key="1">
    <citation type="journal article" date="2014" name="Front. Microbiol.">
        <title>High frequency of phylogenetically diverse reductive dehalogenase-homologous genes in deep subseafloor sedimentary metagenomes.</title>
        <authorList>
            <person name="Kawai M."/>
            <person name="Futagami T."/>
            <person name="Toyoda A."/>
            <person name="Takaki Y."/>
            <person name="Nishi S."/>
            <person name="Hori S."/>
            <person name="Arai W."/>
            <person name="Tsubouchi T."/>
            <person name="Morono Y."/>
            <person name="Uchiyama I."/>
            <person name="Ito T."/>
            <person name="Fujiyama A."/>
            <person name="Inagaki F."/>
            <person name="Takami H."/>
        </authorList>
    </citation>
    <scope>NUCLEOTIDE SEQUENCE</scope>
    <source>
        <strain evidence="6">Expedition CK06-06</strain>
    </source>
</reference>
<organism evidence="6">
    <name type="scientific">marine sediment metagenome</name>
    <dbReference type="NCBI Taxonomy" id="412755"/>
    <lineage>
        <taxon>unclassified sequences</taxon>
        <taxon>metagenomes</taxon>
        <taxon>ecological metagenomes</taxon>
    </lineage>
</organism>
<comment type="caution">
    <text evidence="6">The sequence shown here is derived from an EMBL/GenBank/DDBJ whole genome shotgun (WGS) entry which is preliminary data.</text>
</comment>
<dbReference type="SUPFAM" id="SSF55103">
    <property type="entry name" value="FAD-linked oxidases, C-terminal domain"/>
    <property type="match status" value="1"/>
</dbReference>
<dbReference type="InterPro" id="IPR004113">
    <property type="entry name" value="FAD-bd_oxidored_4_C"/>
</dbReference>
<accession>X1LYX9</accession>
<protein>
    <recommendedName>
        <fullName evidence="5">FAD-binding oxidoreductase/transferase type 4 C-terminal domain-containing protein</fullName>
    </recommendedName>
</protein>
<dbReference type="PANTHER" id="PTHR42934">
    <property type="entry name" value="GLYCOLATE OXIDASE SUBUNIT GLCD"/>
    <property type="match status" value="1"/>
</dbReference>
<evidence type="ECO:0000256" key="3">
    <source>
        <dbReference type="ARBA" id="ARBA00022827"/>
    </source>
</evidence>
<dbReference type="AlphaFoldDB" id="X1LYX9"/>
<feature type="non-terminal residue" evidence="6">
    <location>
        <position position="1"/>
    </location>
</feature>
<keyword evidence="4" id="KW-0560">Oxidoreductase</keyword>
<sequence length="216" mass="23681">KILQRGIIPLAIEYVEKDTIEKSAEHLGKKWPCEEGSAFLIVIVAGTGIDEVYSESEKISAICQENNSLEPLIAESREEQDRILGIRSNIYTALKPEIADILDVTVPPANMGKLMDVIDKIAEKFNAYIPTYGHAADGNLHSHVMVEKGKGLGHVKKLKSEIYNAAIDLGGIITGEHGIGKIRIDDLGLCLSEKEIRLMGGIKKLFDPNNILNPVK</sequence>
<comment type="cofactor">
    <cofactor evidence="1">
        <name>FAD</name>
        <dbReference type="ChEBI" id="CHEBI:57692"/>
    </cofactor>
</comment>
<evidence type="ECO:0000256" key="1">
    <source>
        <dbReference type="ARBA" id="ARBA00001974"/>
    </source>
</evidence>